<evidence type="ECO:0000256" key="1">
    <source>
        <dbReference type="SAM" id="MobiDB-lite"/>
    </source>
</evidence>
<dbReference type="Proteomes" id="UP000504611">
    <property type="component" value="Unplaced"/>
</dbReference>
<evidence type="ECO:0000313" key="3">
    <source>
        <dbReference type="RefSeq" id="XP_010786400.1"/>
    </source>
</evidence>
<gene>
    <name evidence="3" type="primary">LOC104960134</name>
</gene>
<name>A0A6I9PF83_9TELE</name>
<proteinExistence type="predicted"/>
<protein>
    <submittedName>
        <fullName evidence="3">Chromodomain-helicase-DNA-binding protein 4</fullName>
    </submittedName>
</protein>
<sequence>MVVPGTDGCSETGAAASPPAPTPPAAAAPPAPPAPPLRKAKTKEGKGPNARKKSRPAAKPAPKPKPKKVAPLKIKLGGLNSKRKRSS</sequence>
<keyword evidence="2" id="KW-1185">Reference proteome</keyword>
<feature type="compositionally biased region" description="Basic residues" evidence="1">
    <location>
        <begin position="49"/>
        <end position="70"/>
    </location>
</feature>
<dbReference type="AlphaFoldDB" id="A0A6I9PF83"/>
<reference evidence="3" key="1">
    <citation type="submission" date="2025-08" db="UniProtKB">
        <authorList>
            <consortium name="RefSeq"/>
        </authorList>
    </citation>
    <scope>IDENTIFICATION</scope>
    <source>
        <tissue evidence="3">Muscle</tissue>
    </source>
</reference>
<evidence type="ECO:0000313" key="2">
    <source>
        <dbReference type="Proteomes" id="UP000504611"/>
    </source>
</evidence>
<organism evidence="2 3">
    <name type="scientific">Notothenia coriiceps</name>
    <name type="common">black rockcod</name>
    <dbReference type="NCBI Taxonomy" id="8208"/>
    <lineage>
        <taxon>Eukaryota</taxon>
        <taxon>Metazoa</taxon>
        <taxon>Chordata</taxon>
        <taxon>Craniata</taxon>
        <taxon>Vertebrata</taxon>
        <taxon>Euteleostomi</taxon>
        <taxon>Actinopterygii</taxon>
        <taxon>Neopterygii</taxon>
        <taxon>Teleostei</taxon>
        <taxon>Neoteleostei</taxon>
        <taxon>Acanthomorphata</taxon>
        <taxon>Eupercaria</taxon>
        <taxon>Perciformes</taxon>
        <taxon>Notothenioidei</taxon>
        <taxon>Nototheniidae</taxon>
        <taxon>Notothenia</taxon>
    </lineage>
</organism>
<feature type="region of interest" description="Disordered" evidence="1">
    <location>
        <begin position="1"/>
        <end position="87"/>
    </location>
</feature>
<dbReference type="KEGG" id="ncc:104960134"/>
<accession>A0A6I9PF83</accession>
<dbReference type="GeneID" id="104960134"/>
<dbReference type="RefSeq" id="XP_010786400.1">
    <property type="nucleotide sequence ID" value="XM_010788098.1"/>
</dbReference>
<feature type="compositionally biased region" description="Pro residues" evidence="1">
    <location>
        <begin position="18"/>
        <end position="36"/>
    </location>
</feature>
<feature type="non-terminal residue" evidence="3">
    <location>
        <position position="87"/>
    </location>
</feature>